<dbReference type="Pfam" id="PF01208">
    <property type="entry name" value="URO-D"/>
    <property type="match status" value="1"/>
</dbReference>
<dbReference type="PANTHER" id="PTHR47099:SF1">
    <property type="entry name" value="METHYLCOBAMIDE:COM METHYLTRANSFERASE MTBA"/>
    <property type="match status" value="1"/>
</dbReference>
<dbReference type="InterPro" id="IPR038071">
    <property type="entry name" value="UROD/MetE-like_sf"/>
</dbReference>
<dbReference type="Gene3D" id="3.20.20.210">
    <property type="match status" value="1"/>
</dbReference>
<dbReference type="Proteomes" id="UP000284763">
    <property type="component" value="Unassembled WGS sequence"/>
</dbReference>
<dbReference type="SUPFAM" id="SSF51726">
    <property type="entry name" value="UROD/MetE-like"/>
    <property type="match status" value="1"/>
</dbReference>
<evidence type="ECO:0000313" key="3">
    <source>
        <dbReference type="Proteomes" id="UP000284763"/>
    </source>
</evidence>
<dbReference type="GO" id="GO:0006779">
    <property type="term" value="P:porphyrin-containing compound biosynthetic process"/>
    <property type="evidence" value="ECO:0007669"/>
    <property type="project" value="InterPro"/>
</dbReference>
<organism evidence="2 3">
    <name type="scientific">Methanosalsum natronophilum</name>
    <dbReference type="NCBI Taxonomy" id="768733"/>
    <lineage>
        <taxon>Archaea</taxon>
        <taxon>Methanobacteriati</taxon>
        <taxon>Methanobacteriota</taxon>
        <taxon>Stenosarchaea group</taxon>
        <taxon>Methanomicrobia</taxon>
        <taxon>Methanosarcinales</taxon>
        <taxon>Methanosarcinaceae</taxon>
        <taxon>Methanosalsum</taxon>
    </lineage>
</organism>
<dbReference type="EMBL" id="QZAB01000544">
    <property type="protein sequence ID" value="RQD80736.1"/>
    <property type="molecule type" value="Genomic_DNA"/>
</dbReference>
<dbReference type="GO" id="GO:0008168">
    <property type="term" value="F:methyltransferase activity"/>
    <property type="evidence" value="ECO:0007669"/>
    <property type="project" value="UniProtKB-KW"/>
</dbReference>
<protein>
    <submittedName>
        <fullName evidence="2">Methylcobamide--CoM methyltransferase</fullName>
    </submittedName>
</protein>
<accession>A0A3R7XPY8</accession>
<gene>
    <name evidence="2" type="ORF">D5R95_08560</name>
</gene>
<feature type="domain" description="Uroporphyrinogen decarboxylase (URO-D)" evidence="1">
    <location>
        <begin position="6"/>
        <end position="115"/>
    </location>
</feature>
<dbReference type="GO" id="GO:0004853">
    <property type="term" value="F:uroporphyrinogen decarboxylase activity"/>
    <property type="evidence" value="ECO:0007669"/>
    <property type="project" value="InterPro"/>
</dbReference>
<keyword evidence="2" id="KW-0489">Methyltransferase</keyword>
<sequence length="122" mass="13783">MEDIFTSKERFINALKGDEVDRTPFGYLWFGAGNNVLYNMGKSLGQVYRSASDIAEAQILAREMYHHDNVMSPWGCLLVEAEALGNKLVIKNDGYPNVSHHAIKSSKQFDMIDPEEIKSSNR</sequence>
<comment type="caution">
    <text evidence="2">The sequence shown here is derived from an EMBL/GenBank/DDBJ whole genome shotgun (WGS) entry which is preliminary data.</text>
</comment>
<name>A0A3R7XPY8_9EURY</name>
<dbReference type="InterPro" id="IPR000257">
    <property type="entry name" value="Uroporphyrinogen_deCOase"/>
</dbReference>
<feature type="non-terminal residue" evidence="2">
    <location>
        <position position="122"/>
    </location>
</feature>
<evidence type="ECO:0000259" key="1">
    <source>
        <dbReference type="Pfam" id="PF01208"/>
    </source>
</evidence>
<evidence type="ECO:0000313" key="2">
    <source>
        <dbReference type="EMBL" id="RQD80736.1"/>
    </source>
</evidence>
<dbReference type="AlphaFoldDB" id="A0A3R7XPY8"/>
<keyword evidence="2" id="KW-0808">Transferase</keyword>
<proteinExistence type="predicted"/>
<dbReference type="PANTHER" id="PTHR47099">
    <property type="entry name" value="METHYLCOBAMIDE:COM METHYLTRANSFERASE MTBA"/>
    <property type="match status" value="1"/>
</dbReference>
<dbReference type="InterPro" id="IPR052024">
    <property type="entry name" value="Methanogen_methyltrans"/>
</dbReference>
<reference evidence="2 3" key="1">
    <citation type="submission" date="2018-08" db="EMBL/GenBank/DDBJ databases">
        <title>The metabolism and importance of syntrophic acetate oxidation coupled to methane or sulfide production in haloalkaline environments.</title>
        <authorList>
            <person name="Timmers P.H.A."/>
            <person name="Vavourakis C.D."/>
            <person name="Sorokin D.Y."/>
            <person name="Sinninghe Damste J.S."/>
            <person name="Muyzer G."/>
            <person name="Stams A.J.M."/>
            <person name="Plugge C.M."/>
        </authorList>
    </citation>
    <scope>NUCLEOTIDE SEQUENCE [LARGE SCALE GENOMIC DNA]</scope>
    <source>
        <strain evidence="2">MSAO_Arc3</strain>
    </source>
</reference>
<dbReference type="GO" id="GO:0032259">
    <property type="term" value="P:methylation"/>
    <property type="evidence" value="ECO:0007669"/>
    <property type="project" value="UniProtKB-KW"/>
</dbReference>